<organism evidence="3 4">
    <name type="scientific">Roseibium litorale</name>
    <dbReference type="NCBI Taxonomy" id="2803841"/>
    <lineage>
        <taxon>Bacteria</taxon>
        <taxon>Pseudomonadati</taxon>
        <taxon>Pseudomonadota</taxon>
        <taxon>Alphaproteobacteria</taxon>
        <taxon>Hyphomicrobiales</taxon>
        <taxon>Stappiaceae</taxon>
        <taxon>Roseibium</taxon>
    </lineage>
</organism>
<feature type="signal peptide" evidence="2">
    <location>
        <begin position="1"/>
        <end position="23"/>
    </location>
</feature>
<evidence type="ECO:0000256" key="2">
    <source>
        <dbReference type="SAM" id="SignalP"/>
    </source>
</evidence>
<evidence type="ECO:0000313" key="3">
    <source>
        <dbReference type="EMBL" id="MBD8889995.1"/>
    </source>
</evidence>
<evidence type="ECO:0000313" key="4">
    <source>
        <dbReference type="Proteomes" id="UP000632063"/>
    </source>
</evidence>
<dbReference type="EMBL" id="JACYXI010000001">
    <property type="protein sequence ID" value="MBD8889995.1"/>
    <property type="molecule type" value="Genomic_DNA"/>
</dbReference>
<dbReference type="Proteomes" id="UP000632063">
    <property type="component" value="Unassembled WGS sequence"/>
</dbReference>
<name>A0ABR9CGI0_9HYPH</name>
<evidence type="ECO:0000256" key="1">
    <source>
        <dbReference type="SAM" id="MobiDB-lite"/>
    </source>
</evidence>
<gene>
    <name evidence="3" type="ORF">IG616_00420</name>
</gene>
<feature type="region of interest" description="Disordered" evidence="1">
    <location>
        <begin position="34"/>
        <end position="61"/>
    </location>
</feature>
<keyword evidence="4" id="KW-1185">Reference proteome</keyword>
<comment type="caution">
    <text evidence="3">The sequence shown here is derived from an EMBL/GenBank/DDBJ whole genome shotgun (WGS) entry which is preliminary data.</text>
</comment>
<reference evidence="3 4" key="2">
    <citation type="journal article" date="2021" name="Int. J. Syst. Evol. Microbiol.">
        <title>Roseibium litorale sp. nov., isolated from a tidal flat sediment and proposal for the reclassification of Labrenzia polysiphoniae as Roseibium polysiphoniae comb. nov.</title>
        <authorList>
            <person name="Liu Y."/>
            <person name="Pei T."/>
            <person name="Du J."/>
            <person name="Chao M."/>
            <person name="Deng M.R."/>
            <person name="Zhu H."/>
        </authorList>
    </citation>
    <scope>NUCLEOTIDE SEQUENCE [LARGE SCALE GENOMIC DNA]</scope>
    <source>
        <strain evidence="3 4">4C16A</strain>
    </source>
</reference>
<sequence>MTRLPIHALLVTLALLPAGCALGPESSLFDAMQAAQTGGAQPPKVTASTTPAPPGESEVNATISRLKSLSESRQHKQEGQMLSSVEELLILRQKQQGDLVEVPASGSISQN</sequence>
<keyword evidence="2" id="KW-0732">Signal</keyword>
<dbReference type="RefSeq" id="WP_192145362.1">
    <property type="nucleotide sequence ID" value="NZ_JACYXI010000001.1"/>
</dbReference>
<reference evidence="4" key="1">
    <citation type="submission" date="2020-09" db="EMBL/GenBank/DDBJ databases">
        <title>The genome sequence of strain Labrenzia suaedae 4C16A.</title>
        <authorList>
            <person name="Liu Y."/>
        </authorList>
    </citation>
    <scope>NUCLEOTIDE SEQUENCE [LARGE SCALE GENOMIC DNA]</scope>
    <source>
        <strain evidence="4">4C16A</strain>
    </source>
</reference>
<proteinExistence type="predicted"/>
<accession>A0ABR9CGI0</accession>
<feature type="chain" id="PRO_5046187130" evidence="2">
    <location>
        <begin position="24"/>
        <end position="111"/>
    </location>
</feature>
<protein>
    <submittedName>
        <fullName evidence="3">Uncharacterized protein</fullName>
    </submittedName>
</protein>